<dbReference type="PROSITE" id="PS01326">
    <property type="entry name" value="DAP_EPIMERASE"/>
    <property type="match status" value="1"/>
</dbReference>
<evidence type="ECO:0000256" key="6">
    <source>
        <dbReference type="ARBA" id="ARBA00023154"/>
    </source>
</evidence>
<evidence type="ECO:0000256" key="2">
    <source>
        <dbReference type="ARBA" id="ARBA00010219"/>
    </source>
</evidence>
<dbReference type="HAMAP" id="MF_00197">
    <property type="entry name" value="DAP_epimerase"/>
    <property type="match status" value="1"/>
</dbReference>
<dbReference type="NCBIfam" id="TIGR00652">
    <property type="entry name" value="DapF"/>
    <property type="match status" value="1"/>
</dbReference>
<dbReference type="GO" id="GO:0005829">
    <property type="term" value="C:cytosol"/>
    <property type="evidence" value="ECO:0007669"/>
    <property type="project" value="TreeGrafter"/>
</dbReference>
<dbReference type="PANTHER" id="PTHR31689">
    <property type="entry name" value="DIAMINOPIMELATE EPIMERASE, CHLOROPLASTIC"/>
    <property type="match status" value="1"/>
</dbReference>
<dbReference type="AlphaFoldDB" id="A0A3B1CL35"/>
<reference evidence="9" key="1">
    <citation type="submission" date="2018-06" db="EMBL/GenBank/DDBJ databases">
        <authorList>
            <person name="Zhirakovskaya E."/>
        </authorList>
    </citation>
    <scope>NUCLEOTIDE SEQUENCE</scope>
</reference>
<keyword evidence="7 9" id="KW-0413">Isomerase</keyword>
<keyword evidence="6" id="KW-0457">Lysine biosynthesis</keyword>
<evidence type="ECO:0000256" key="3">
    <source>
        <dbReference type="ARBA" id="ARBA00013080"/>
    </source>
</evidence>
<dbReference type="EC" id="5.1.1.7" evidence="3"/>
<dbReference type="EMBL" id="UOGH01000180">
    <property type="protein sequence ID" value="VAX30859.1"/>
    <property type="molecule type" value="Genomic_DNA"/>
</dbReference>
<organism evidence="9">
    <name type="scientific">hydrothermal vent metagenome</name>
    <dbReference type="NCBI Taxonomy" id="652676"/>
    <lineage>
        <taxon>unclassified sequences</taxon>
        <taxon>metagenomes</taxon>
        <taxon>ecological metagenomes</taxon>
    </lineage>
</organism>
<dbReference type="SUPFAM" id="SSF54506">
    <property type="entry name" value="Diaminopimelate epimerase-like"/>
    <property type="match status" value="2"/>
</dbReference>
<evidence type="ECO:0000256" key="8">
    <source>
        <dbReference type="ARBA" id="ARBA00051712"/>
    </source>
</evidence>
<comment type="pathway">
    <text evidence="1">Amino-acid biosynthesis; L-lysine biosynthesis via DAP pathway; DL-2,6-diaminopimelate from LL-2,6-diaminopimelate: step 1/1.</text>
</comment>
<dbReference type="Gene3D" id="3.10.310.10">
    <property type="entry name" value="Diaminopimelate Epimerase, Chain A, domain 1"/>
    <property type="match status" value="2"/>
</dbReference>
<name>A0A3B1CL35_9ZZZZ</name>
<dbReference type="GO" id="GO:0008837">
    <property type="term" value="F:diaminopimelate epimerase activity"/>
    <property type="evidence" value="ECO:0007669"/>
    <property type="project" value="UniProtKB-EC"/>
</dbReference>
<keyword evidence="5" id="KW-0028">Amino-acid biosynthesis</keyword>
<dbReference type="InterPro" id="IPR018510">
    <property type="entry name" value="DAP_epimerase_AS"/>
</dbReference>
<protein>
    <recommendedName>
        <fullName evidence="3">diaminopimelate epimerase</fullName>
        <ecNumber evidence="3">5.1.1.7</ecNumber>
    </recommendedName>
</protein>
<comment type="catalytic activity">
    <reaction evidence="8">
        <text>(2S,6S)-2,6-diaminopimelate = meso-2,6-diaminopimelate</text>
        <dbReference type="Rhea" id="RHEA:15393"/>
        <dbReference type="ChEBI" id="CHEBI:57609"/>
        <dbReference type="ChEBI" id="CHEBI:57791"/>
        <dbReference type="EC" id="5.1.1.7"/>
    </reaction>
</comment>
<dbReference type="FunFam" id="3.10.310.10:FF:000001">
    <property type="entry name" value="Diaminopimelate epimerase"/>
    <property type="match status" value="1"/>
</dbReference>
<accession>A0A3B1CL35</accession>
<dbReference type="UniPathway" id="UPA00034">
    <property type="reaction ID" value="UER00025"/>
</dbReference>
<evidence type="ECO:0000313" key="9">
    <source>
        <dbReference type="EMBL" id="VAX30859.1"/>
    </source>
</evidence>
<dbReference type="Pfam" id="PF01678">
    <property type="entry name" value="DAP_epimerase"/>
    <property type="match status" value="2"/>
</dbReference>
<dbReference type="GO" id="GO:0009089">
    <property type="term" value="P:lysine biosynthetic process via diaminopimelate"/>
    <property type="evidence" value="ECO:0007669"/>
    <property type="project" value="UniProtKB-UniPathway"/>
</dbReference>
<evidence type="ECO:0000256" key="4">
    <source>
        <dbReference type="ARBA" id="ARBA00022490"/>
    </source>
</evidence>
<comment type="similarity">
    <text evidence="2">Belongs to the diaminopimelate epimerase family.</text>
</comment>
<evidence type="ECO:0000256" key="5">
    <source>
        <dbReference type="ARBA" id="ARBA00022605"/>
    </source>
</evidence>
<evidence type="ECO:0000256" key="7">
    <source>
        <dbReference type="ARBA" id="ARBA00023235"/>
    </source>
</evidence>
<sequence>MKIEFTKMHGLGNDFIVVNAIKESFLSRLGSDELSRLSAHLCNRRFAIGADQLLLLCPSQSADFRMRIFNADGSEVEMCGNGIRCLARYIWDRGLSEKDVLEIETLAGIIRPEVSDGLVRVDMGMPEFSPEKIPVDVRETDRAVLPESSVFIKYPLEVEGQVFDITCLSMGNPHCVIVIDDVGNFPVNYYGPMIENRQIFPRKINVEFVEILNDKEIEMRVWERGAGETMACGTGASAAAVATSLIGSTGREVTVHLLGGDLFIEWAENGHIYMAGPAVTVFDGVIDIEVGG</sequence>
<proteinExistence type="inferred from homology"/>
<dbReference type="PANTHER" id="PTHR31689:SF0">
    <property type="entry name" value="DIAMINOPIMELATE EPIMERASE"/>
    <property type="match status" value="1"/>
</dbReference>
<dbReference type="InterPro" id="IPR001653">
    <property type="entry name" value="DAP_epimerase_DapF"/>
</dbReference>
<evidence type="ECO:0000256" key="1">
    <source>
        <dbReference type="ARBA" id="ARBA00005196"/>
    </source>
</evidence>
<keyword evidence="4" id="KW-0963">Cytoplasm</keyword>
<gene>
    <name evidence="9" type="ORF">MNBD_NITROSPIRAE02-89</name>
</gene>